<feature type="transmembrane region" description="Helical" evidence="7">
    <location>
        <begin position="612"/>
        <end position="628"/>
    </location>
</feature>
<comment type="subcellular location">
    <subcellularLocation>
        <location evidence="1">Membrane</location>
        <topology evidence="1">Multi-pass membrane protein</topology>
    </subcellularLocation>
</comment>
<dbReference type="InterPro" id="IPR027417">
    <property type="entry name" value="P-loop_NTPase"/>
</dbReference>
<evidence type="ECO:0000313" key="9">
    <source>
        <dbReference type="EMBL" id="BES98285.1"/>
    </source>
</evidence>
<dbReference type="Proteomes" id="UP001307889">
    <property type="component" value="Chromosome 9"/>
</dbReference>
<keyword evidence="5 7" id="KW-1133">Transmembrane helix</keyword>
<protein>
    <recommendedName>
        <fullName evidence="8">ABC transporter domain-containing protein</fullName>
    </recommendedName>
</protein>
<name>A0ABN7B1J4_9HEMI</name>
<keyword evidence="6 7" id="KW-0472">Membrane</keyword>
<feature type="transmembrane region" description="Helical" evidence="7">
    <location>
        <begin position="289"/>
        <end position="310"/>
    </location>
</feature>
<dbReference type="Pfam" id="PF12698">
    <property type="entry name" value="ABC2_membrane_3"/>
    <property type="match status" value="1"/>
</dbReference>
<accession>A0ABN7B1J4</accession>
<evidence type="ECO:0000259" key="8">
    <source>
        <dbReference type="PROSITE" id="PS50893"/>
    </source>
</evidence>
<keyword evidence="4" id="KW-0067">ATP-binding</keyword>
<dbReference type="InterPro" id="IPR017871">
    <property type="entry name" value="ABC_transporter-like_CS"/>
</dbReference>
<keyword evidence="3" id="KW-0547">Nucleotide-binding</keyword>
<dbReference type="InterPro" id="IPR003439">
    <property type="entry name" value="ABC_transporter-like_ATP-bd"/>
</dbReference>
<dbReference type="PROSITE" id="PS00211">
    <property type="entry name" value="ABC_TRANSPORTER_1"/>
    <property type="match status" value="1"/>
</dbReference>
<keyword evidence="10" id="KW-1185">Reference proteome</keyword>
<dbReference type="PROSITE" id="PS50893">
    <property type="entry name" value="ABC_TRANSPORTER_2"/>
    <property type="match status" value="1"/>
</dbReference>
<feature type="transmembrane region" description="Helical" evidence="7">
    <location>
        <begin position="648"/>
        <end position="667"/>
    </location>
</feature>
<sequence length="681" mass="76165">MATQKIAVSVREVYKTYDGRKFVLKGLNMTVEKGSIYGLLGPSGCGKSSLLNAMVGLVGLDGGEMCSIAEEKSDLGFMPQQIALHERLTVMEHISYFGQIYGLTEKQIALQSNELLSLLEISARSAEVGTLSGGQKRRLSLAVTLIHNPSLILLDEPTVGVDPVLRASIWAYLKRLTEKEEKTVIITTHYMEEATLANKIGLMRCGVLICEDSPANIVAQNNATSLEDVFVKLSHIQEAEILEDNRQMTPEESKKVLKKRKIKKNGQPLKWHRLKAEMAKNFKFIRRDIGTTMMTIVVPIIVALCFHYAVGREPITRLGILSEEVPYSTTTCLHWEPTSRCDFANLTCLFLNKLWDKNIITRDVPDLQRGIDMVKRSETWGVIEVRRNFSNFMYKLSNTKILDQDGEDELAIEHGSLKIHLDRSNAIMDEILFTHLYKSMEEAMKDIFEDCGWPSKLPQIPMKLETLFYGELTTDVRKSTSPALINIIMLTIPMMYGVIAIIEERVSGATARSVAAGVTPYELLASHFGVQLFIHTSQLLGVVVVMYGLLGYEFKNPIVGLSLLFLQGLPGIAISFFMPLVIETPFLANYYCCGFIVANAISCGAIWPIEALHPLAHAFAWLLPTYYSSPALRDANFKGWDVSWRTLVYGYTSLGVWTIVLSVAIIVRVRATGNRCFLGKN</sequence>
<dbReference type="Pfam" id="PF00005">
    <property type="entry name" value="ABC_tran"/>
    <property type="match status" value="1"/>
</dbReference>
<dbReference type="EMBL" id="AP028917">
    <property type="protein sequence ID" value="BES98285.1"/>
    <property type="molecule type" value="Genomic_DNA"/>
</dbReference>
<dbReference type="SUPFAM" id="SSF52540">
    <property type="entry name" value="P-loop containing nucleoside triphosphate hydrolases"/>
    <property type="match status" value="1"/>
</dbReference>
<dbReference type="PANTHER" id="PTHR43038">
    <property type="entry name" value="ATP-BINDING CASSETTE, SUB-FAMILY H, MEMBER 1"/>
    <property type="match status" value="1"/>
</dbReference>
<feature type="transmembrane region" description="Helical" evidence="7">
    <location>
        <begin position="483"/>
        <end position="502"/>
    </location>
</feature>
<dbReference type="InterPro" id="IPR013525">
    <property type="entry name" value="ABC2_TM"/>
</dbReference>
<evidence type="ECO:0000256" key="6">
    <source>
        <dbReference type="ARBA" id="ARBA00023136"/>
    </source>
</evidence>
<evidence type="ECO:0000256" key="5">
    <source>
        <dbReference type="ARBA" id="ARBA00022989"/>
    </source>
</evidence>
<feature type="domain" description="ABC transporter" evidence="8">
    <location>
        <begin position="8"/>
        <end position="230"/>
    </location>
</feature>
<evidence type="ECO:0000256" key="7">
    <source>
        <dbReference type="SAM" id="Phobius"/>
    </source>
</evidence>
<feature type="transmembrane region" description="Helical" evidence="7">
    <location>
        <begin position="528"/>
        <end position="549"/>
    </location>
</feature>
<proteinExistence type="predicted"/>
<dbReference type="SMART" id="SM00382">
    <property type="entry name" value="AAA"/>
    <property type="match status" value="1"/>
</dbReference>
<gene>
    <name evidence="9" type="ORF">NTJ_11100</name>
</gene>
<evidence type="ECO:0000256" key="3">
    <source>
        <dbReference type="ARBA" id="ARBA00022741"/>
    </source>
</evidence>
<keyword evidence="2 7" id="KW-0812">Transmembrane</keyword>
<organism evidence="9 10">
    <name type="scientific">Nesidiocoris tenuis</name>
    <dbReference type="NCBI Taxonomy" id="355587"/>
    <lineage>
        <taxon>Eukaryota</taxon>
        <taxon>Metazoa</taxon>
        <taxon>Ecdysozoa</taxon>
        <taxon>Arthropoda</taxon>
        <taxon>Hexapoda</taxon>
        <taxon>Insecta</taxon>
        <taxon>Pterygota</taxon>
        <taxon>Neoptera</taxon>
        <taxon>Paraneoptera</taxon>
        <taxon>Hemiptera</taxon>
        <taxon>Heteroptera</taxon>
        <taxon>Panheteroptera</taxon>
        <taxon>Cimicomorpha</taxon>
        <taxon>Miridae</taxon>
        <taxon>Dicyphina</taxon>
        <taxon>Nesidiocoris</taxon>
    </lineage>
</organism>
<evidence type="ECO:0000256" key="1">
    <source>
        <dbReference type="ARBA" id="ARBA00004141"/>
    </source>
</evidence>
<evidence type="ECO:0000256" key="2">
    <source>
        <dbReference type="ARBA" id="ARBA00022692"/>
    </source>
</evidence>
<dbReference type="Gene3D" id="3.40.50.300">
    <property type="entry name" value="P-loop containing nucleotide triphosphate hydrolases"/>
    <property type="match status" value="1"/>
</dbReference>
<evidence type="ECO:0000256" key="4">
    <source>
        <dbReference type="ARBA" id="ARBA00022840"/>
    </source>
</evidence>
<dbReference type="PANTHER" id="PTHR43038:SF3">
    <property type="entry name" value="ABC TRANSPORTER G FAMILY MEMBER 20 ISOFORM X1"/>
    <property type="match status" value="1"/>
</dbReference>
<evidence type="ECO:0000313" key="10">
    <source>
        <dbReference type="Proteomes" id="UP001307889"/>
    </source>
</evidence>
<dbReference type="InterPro" id="IPR003593">
    <property type="entry name" value="AAA+_ATPase"/>
</dbReference>
<feature type="transmembrane region" description="Helical" evidence="7">
    <location>
        <begin position="588"/>
        <end position="607"/>
    </location>
</feature>
<feature type="transmembrane region" description="Helical" evidence="7">
    <location>
        <begin position="561"/>
        <end position="582"/>
    </location>
</feature>
<reference evidence="9 10" key="1">
    <citation type="submission" date="2023-09" db="EMBL/GenBank/DDBJ databases">
        <title>Nesidiocoris tenuis whole genome shotgun sequence.</title>
        <authorList>
            <person name="Shibata T."/>
            <person name="Shimoda M."/>
            <person name="Kobayashi T."/>
            <person name="Uehara T."/>
        </authorList>
    </citation>
    <scope>NUCLEOTIDE SEQUENCE [LARGE SCALE GENOMIC DNA]</scope>
    <source>
        <strain evidence="9 10">Japan</strain>
    </source>
</reference>